<dbReference type="Proteomes" id="UP001519863">
    <property type="component" value="Unassembled WGS sequence"/>
</dbReference>
<dbReference type="EMBL" id="JAHXZI010000005">
    <property type="protein sequence ID" value="MBW6434498.1"/>
    <property type="molecule type" value="Genomic_DNA"/>
</dbReference>
<proteinExistence type="predicted"/>
<protein>
    <submittedName>
        <fullName evidence="2">Histidine phosphatase family protein</fullName>
    </submittedName>
</protein>
<dbReference type="InterPro" id="IPR013078">
    <property type="entry name" value="His_Pase_superF_clade-1"/>
</dbReference>
<evidence type="ECO:0000313" key="3">
    <source>
        <dbReference type="Proteomes" id="UP001519863"/>
    </source>
</evidence>
<dbReference type="SUPFAM" id="SSF53254">
    <property type="entry name" value="Phosphoglycerate mutase-like"/>
    <property type="match status" value="1"/>
</dbReference>
<accession>A0ABS7B2H0</accession>
<gene>
    <name evidence="2" type="ORF">KZ829_12220</name>
</gene>
<dbReference type="RefSeq" id="WP_220143960.1">
    <property type="nucleotide sequence ID" value="NZ_JAHXZI010000005.1"/>
</dbReference>
<organism evidence="2 3">
    <name type="scientific">Actinoplanes hulinensis</name>
    <dbReference type="NCBI Taxonomy" id="1144547"/>
    <lineage>
        <taxon>Bacteria</taxon>
        <taxon>Bacillati</taxon>
        <taxon>Actinomycetota</taxon>
        <taxon>Actinomycetes</taxon>
        <taxon>Micromonosporales</taxon>
        <taxon>Micromonosporaceae</taxon>
        <taxon>Actinoplanes</taxon>
    </lineage>
</organism>
<feature type="region of interest" description="Disordered" evidence="1">
    <location>
        <begin position="1"/>
        <end position="30"/>
    </location>
</feature>
<comment type="caution">
    <text evidence="2">The sequence shown here is derived from an EMBL/GenBank/DDBJ whole genome shotgun (WGS) entry which is preliminary data.</text>
</comment>
<evidence type="ECO:0000313" key="2">
    <source>
        <dbReference type="EMBL" id="MBW6434498.1"/>
    </source>
</evidence>
<name>A0ABS7B2H0_9ACTN</name>
<sequence>MNLPFTKRAPNHGPGRNCPDRSHHHTADGQCQSRWARWPAGPDRVTSRPRQHLNRATAALRRLLDTRPGGTLVIVGHSETLTAVLQLLLGTTGLSRLKIAFDHCAITTLQPTTEWPGIQHPHQRWTLVRHNDVSHL</sequence>
<dbReference type="Gene3D" id="3.40.50.1240">
    <property type="entry name" value="Phosphoglycerate mutase-like"/>
    <property type="match status" value="1"/>
</dbReference>
<evidence type="ECO:0000256" key="1">
    <source>
        <dbReference type="SAM" id="MobiDB-lite"/>
    </source>
</evidence>
<reference evidence="2 3" key="1">
    <citation type="journal article" date="2013" name="Antonie Van Leeuwenhoek">
        <title>Actinoplanes hulinensis sp. nov., a novel actinomycete isolated from soybean root (Glycine max (L.) Merr).</title>
        <authorList>
            <person name="Shen Y."/>
            <person name="Liu C."/>
            <person name="Wang X."/>
            <person name="Zhao J."/>
            <person name="Jia F."/>
            <person name="Zhang Y."/>
            <person name="Wang L."/>
            <person name="Yang D."/>
            <person name="Xiang W."/>
        </authorList>
    </citation>
    <scope>NUCLEOTIDE SEQUENCE [LARGE SCALE GENOMIC DNA]</scope>
    <source>
        <strain evidence="2 3">NEAU-M9</strain>
    </source>
</reference>
<dbReference type="Pfam" id="PF00300">
    <property type="entry name" value="His_Phos_1"/>
    <property type="match status" value="1"/>
</dbReference>
<feature type="compositionally biased region" description="Basic and acidic residues" evidence="1">
    <location>
        <begin position="18"/>
        <end position="27"/>
    </location>
</feature>
<keyword evidence="3" id="KW-1185">Reference proteome</keyword>
<dbReference type="InterPro" id="IPR029033">
    <property type="entry name" value="His_PPase_superfam"/>
</dbReference>